<dbReference type="SUPFAM" id="SSF54534">
    <property type="entry name" value="FKBP-like"/>
    <property type="match status" value="1"/>
</dbReference>
<dbReference type="Gene3D" id="3.10.50.40">
    <property type="match status" value="1"/>
</dbReference>
<evidence type="ECO:0000256" key="11">
    <source>
        <dbReference type="RuleBase" id="RU363014"/>
    </source>
</evidence>
<keyword evidence="6" id="KW-1035">Host cytoplasm</keyword>
<geneLocation type="mitochondrion" evidence="13"/>
<dbReference type="GO" id="GO:0005829">
    <property type="term" value="C:cytosol"/>
    <property type="evidence" value="ECO:0007669"/>
    <property type="project" value="TreeGrafter"/>
</dbReference>
<comment type="subcellular location">
    <subcellularLocation>
        <location evidence="3">Host cytoplasm</location>
    </subcellularLocation>
    <subcellularLocation>
        <location evidence="2">Host nucleus</location>
    </subcellularLocation>
</comment>
<dbReference type="InterPro" id="IPR051370">
    <property type="entry name" value="PPIase_Pin1"/>
</dbReference>
<dbReference type="PANTHER" id="PTHR10657:SF4">
    <property type="entry name" value="PEPTIDYL-PROLYL CIS-TRANS ISOMERASE-RELATED"/>
    <property type="match status" value="1"/>
</dbReference>
<comment type="subunit">
    <text evidence="9">Interacts with host FBXW7; leading to FBXW7 autoubiquitination and subsequent degradation.</text>
</comment>
<reference evidence="13 14" key="1">
    <citation type="submission" date="2018-03" db="EMBL/GenBank/DDBJ databases">
        <authorList>
            <person name="Fogelqvist J."/>
        </authorList>
    </citation>
    <scope>NUCLEOTIDE SEQUENCE [LARGE SCALE GENOMIC DNA]</scope>
</reference>
<dbReference type="InterPro" id="IPR046357">
    <property type="entry name" value="PPIase_dom_sf"/>
</dbReference>
<evidence type="ECO:0000256" key="7">
    <source>
        <dbReference type="ARBA" id="ARBA00023235"/>
    </source>
</evidence>
<keyword evidence="13" id="KW-0496">Mitochondrion</keyword>
<accession>A0A3P3YC24</accession>
<evidence type="ECO:0000313" key="14">
    <source>
        <dbReference type="Proteomes" id="UP000290189"/>
    </source>
</evidence>
<dbReference type="AlphaFoldDB" id="A0A3P3YC24"/>
<evidence type="ECO:0000256" key="10">
    <source>
        <dbReference type="PROSITE-ProRule" id="PRU00278"/>
    </source>
</evidence>
<evidence type="ECO:0000256" key="4">
    <source>
        <dbReference type="ARBA" id="ARBA00022562"/>
    </source>
</evidence>
<evidence type="ECO:0000313" key="13">
    <source>
        <dbReference type="EMBL" id="SPQ97715.1"/>
    </source>
</evidence>
<comment type="function">
    <text evidence="8">Peptidyl-prolyl cis/trans isomerase (PPIase) that acts as a key virulence factor by promoting host leukocyte transformation. Binds to and isomerizes specific phosphorylated Ser/Thr-Pro (pSer/Thr-Pro) motifs in a subset of proteins, resulting in conformational changes in the proteins. Promotes host leukocyte transformation by binding to phosphorylated host FBXW7, disrupting dimerization and promoting FBXW7 autoubiquitination and subsequent degradation. Degradation of host FBXW7, leads to stabilization of JUN, which promotes cell transformation.</text>
</comment>
<dbReference type="InterPro" id="IPR000297">
    <property type="entry name" value="PPIase_PpiC"/>
</dbReference>
<name>A0A3P3YC24_PLABS</name>
<dbReference type="Proteomes" id="UP000290189">
    <property type="component" value="Unassembled WGS sequence"/>
</dbReference>
<evidence type="ECO:0000256" key="1">
    <source>
        <dbReference type="ARBA" id="ARBA00000971"/>
    </source>
</evidence>
<dbReference type="PROSITE" id="PS50198">
    <property type="entry name" value="PPIC_PPIASE_2"/>
    <property type="match status" value="1"/>
</dbReference>
<dbReference type="GO" id="GO:0042025">
    <property type="term" value="C:host cell nucleus"/>
    <property type="evidence" value="ECO:0007669"/>
    <property type="project" value="UniProtKB-SubCell"/>
</dbReference>
<evidence type="ECO:0000256" key="6">
    <source>
        <dbReference type="ARBA" id="ARBA00023200"/>
    </source>
</evidence>
<dbReference type="FunFam" id="3.10.50.40:FF:000010">
    <property type="entry name" value="Peptidyl-prolyl cis-trans isomerase Pin1"/>
    <property type="match status" value="1"/>
</dbReference>
<keyword evidence="5 10" id="KW-0697">Rotamase</keyword>
<evidence type="ECO:0000256" key="3">
    <source>
        <dbReference type="ARBA" id="ARBA00004192"/>
    </source>
</evidence>
<dbReference type="EC" id="5.2.1.8" evidence="11"/>
<evidence type="ECO:0000256" key="9">
    <source>
        <dbReference type="ARBA" id="ARBA00066165"/>
    </source>
</evidence>
<dbReference type="PANTHER" id="PTHR10657">
    <property type="entry name" value="PEPTIDYL-PROLYL CIS-TRANS ISOMERASE"/>
    <property type="match status" value="1"/>
</dbReference>
<sequence>MVSASRVLVAAFCRSCRRPASRSRFVIMQQQQVRASHILIKHAGSRRLGSWKDPDGVDIRKRTKEAAVAELERLRNDIVTGVADFGSIASKVSDCGSAKNQGDLGEFRRGQMQKPFEDAAFALQVGQISDVVSTDSGVHIIKRTA</sequence>
<proteinExistence type="predicted"/>
<evidence type="ECO:0000256" key="2">
    <source>
        <dbReference type="ARBA" id="ARBA00004147"/>
    </source>
</evidence>
<dbReference type="GO" id="GO:0005634">
    <property type="term" value="C:nucleus"/>
    <property type="evidence" value="ECO:0007669"/>
    <property type="project" value="TreeGrafter"/>
</dbReference>
<protein>
    <recommendedName>
        <fullName evidence="11">Peptidyl-prolyl cis-trans isomerase</fullName>
        <ecNumber evidence="11">5.2.1.8</ecNumber>
    </recommendedName>
</protein>
<feature type="domain" description="PpiC" evidence="12">
    <location>
        <begin position="30"/>
        <end position="145"/>
    </location>
</feature>
<dbReference type="EMBL" id="OVEO01000008">
    <property type="protein sequence ID" value="SPQ97715.1"/>
    <property type="molecule type" value="Genomic_DNA"/>
</dbReference>
<comment type="catalytic activity">
    <reaction evidence="1 11">
        <text>[protein]-peptidylproline (omega=180) = [protein]-peptidylproline (omega=0)</text>
        <dbReference type="Rhea" id="RHEA:16237"/>
        <dbReference type="Rhea" id="RHEA-COMP:10747"/>
        <dbReference type="Rhea" id="RHEA-COMP:10748"/>
        <dbReference type="ChEBI" id="CHEBI:83833"/>
        <dbReference type="ChEBI" id="CHEBI:83834"/>
        <dbReference type="EC" id="5.2.1.8"/>
    </reaction>
</comment>
<dbReference type="Pfam" id="PF00639">
    <property type="entry name" value="Rotamase"/>
    <property type="match status" value="1"/>
</dbReference>
<keyword evidence="7 10" id="KW-0413">Isomerase</keyword>
<gene>
    <name evidence="13" type="ORF">PLBR_LOCUS4930</name>
</gene>
<evidence type="ECO:0000256" key="5">
    <source>
        <dbReference type="ARBA" id="ARBA00023110"/>
    </source>
</evidence>
<dbReference type="GO" id="GO:0030430">
    <property type="term" value="C:host cell cytoplasm"/>
    <property type="evidence" value="ECO:0007669"/>
    <property type="project" value="UniProtKB-SubCell"/>
</dbReference>
<organism evidence="13 14">
    <name type="scientific">Plasmodiophora brassicae</name>
    <name type="common">Clubroot disease agent</name>
    <dbReference type="NCBI Taxonomy" id="37360"/>
    <lineage>
        <taxon>Eukaryota</taxon>
        <taxon>Sar</taxon>
        <taxon>Rhizaria</taxon>
        <taxon>Endomyxa</taxon>
        <taxon>Phytomyxea</taxon>
        <taxon>Plasmodiophorida</taxon>
        <taxon>Plasmodiophoridae</taxon>
        <taxon>Plasmodiophora</taxon>
    </lineage>
</organism>
<keyword evidence="4" id="KW-1048">Host nucleus</keyword>
<evidence type="ECO:0000256" key="8">
    <source>
        <dbReference type="ARBA" id="ARBA00054022"/>
    </source>
</evidence>
<evidence type="ECO:0000259" key="12">
    <source>
        <dbReference type="PROSITE" id="PS50198"/>
    </source>
</evidence>
<dbReference type="GO" id="GO:0003755">
    <property type="term" value="F:peptidyl-prolyl cis-trans isomerase activity"/>
    <property type="evidence" value="ECO:0007669"/>
    <property type="project" value="UniProtKB-UniRule"/>
</dbReference>